<dbReference type="AlphaFoldDB" id="A0AAJ0BAM9"/>
<comment type="caution">
    <text evidence="1">The sequence shown here is derived from an EMBL/GenBank/DDBJ whole genome shotgun (WGS) entry which is preliminary data.</text>
</comment>
<dbReference type="EMBL" id="MU839839">
    <property type="protein sequence ID" value="KAK1752436.1"/>
    <property type="molecule type" value="Genomic_DNA"/>
</dbReference>
<name>A0AAJ0BAM9_9PEZI</name>
<evidence type="ECO:0000313" key="1">
    <source>
        <dbReference type="EMBL" id="KAK1752436.1"/>
    </source>
</evidence>
<sequence length="398" mass="44574">MAALKTFCDSIEESSTHQGDIVELELICSKVNISINGQVFDAVRVSHQGLAEQLAAIRETIIQPGARKIGVIFLAGQDDLAYVKTMCSIMKAASEMDKNKLPEEYPFHTFSKKSPNGRQLHQDNVTHPDELQPLLKDYPNIVLPIVDSWDTKGEQLVAMGMGTIYEHQADIDASYRPEKLNFEDHAIKLPDHAESFLLFLKSPSQDTVYCTSRKRVKCAESPFPVYDESYLPTVELPEASLARIAHVSCAIPQIEAQHIARSSVPLISLTPARTKFKAEYLSFLKDLNSFNATRTSPPPLLPTALLYVRLKKIVKDWRIPRACSCGLTMANPESTSSSFEDFEDTKDWKAERISLPSWEHLEGWSAYYVTLLPLVPKEEGSPMPDGTRPVIEGGRCFF</sequence>
<proteinExistence type="predicted"/>
<organism evidence="1 2">
    <name type="scientific">Echria macrotheca</name>
    <dbReference type="NCBI Taxonomy" id="438768"/>
    <lineage>
        <taxon>Eukaryota</taxon>
        <taxon>Fungi</taxon>
        <taxon>Dikarya</taxon>
        <taxon>Ascomycota</taxon>
        <taxon>Pezizomycotina</taxon>
        <taxon>Sordariomycetes</taxon>
        <taxon>Sordariomycetidae</taxon>
        <taxon>Sordariales</taxon>
        <taxon>Schizotheciaceae</taxon>
        <taxon>Echria</taxon>
    </lineage>
</organism>
<accession>A0AAJ0BAM9</accession>
<dbReference type="Proteomes" id="UP001239445">
    <property type="component" value="Unassembled WGS sequence"/>
</dbReference>
<gene>
    <name evidence="1" type="ORF">QBC47DRAFT_404768</name>
</gene>
<protein>
    <submittedName>
        <fullName evidence="1">Uncharacterized protein</fullName>
    </submittedName>
</protein>
<keyword evidence="2" id="KW-1185">Reference proteome</keyword>
<evidence type="ECO:0000313" key="2">
    <source>
        <dbReference type="Proteomes" id="UP001239445"/>
    </source>
</evidence>
<reference evidence="1" key="1">
    <citation type="submission" date="2023-06" db="EMBL/GenBank/DDBJ databases">
        <title>Genome-scale phylogeny and comparative genomics of the fungal order Sordariales.</title>
        <authorList>
            <consortium name="Lawrence Berkeley National Laboratory"/>
            <person name="Hensen N."/>
            <person name="Bonometti L."/>
            <person name="Westerberg I."/>
            <person name="Brannstrom I.O."/>
            <person name="Guillou S."/>
            <person name="Cros-Aarteil S."/>
            <person name="Calhoun S."/>
            <person name="Haridas S."/>
            <person name="Kuo A."/>
            <person name="Mondo S."/>
            <person name="Pangilinan J."/>
            <person name="Riley R."/>
            <person name="Labutti K."/>
            <person name="Andreopoulos B."/>
            <person name="Lipzen A."/>
            <person name="Chen C."/>
            <person name="Yanf M."/>
            <person name="Daum C."/>
            <person name="Ng V."/>
            <person name="Clum A."/>
            <person name="Steindorff A."/>
            <person name="Ohm R."/>
            <person name="Martin F."/>
            <person name="Silar P."/>
            <person name="Natvig D."/>
            <person name="Lalanne C."/>
            <person name="Gautier V."/>
            <person name="Ament-Velasquez S.L."/>
            <person name="Kruys A."/>
            <person name="Hutchinson M.I."/>
            <person name="Powell A.J."/>
            <person name="Barry K."/>
            <person name="Miller A.N."/>
            <person name="Grigoriev I.V."/>
            <person name="Debuchy R."/>
            <person name="Gladieux P."/>
            <person name="Thoren M.H."/>
            <person name="Johannesson H."/>
        </authorList>
    </citation>
    <scope>NUCLEOTIDE SEQUENCE</scope>
    <source>
        <strain evidence="1">PSN4</strain>
    </source>
</reference>